<evidence type="ECO:0000256" key="1">
    <source>
        <dbReference type="SAM" id="MobiDB-lite"/>
    </source>
</evidence>
<evidence type="ECO:0000313" key="2">
    <source>
        <dbReference type="EMBL" id="STZ62355.1"/>
    </source>
</evidence>
<feature type="region of interest" description="Disordered" evidence="1">
    <location>
        <begin position="24"/>
        <end position="66"/>
    </location>
</feature>
<dbReference type="AlphaFoldDB" id="A0A378TRG4"/>
<dbReference type="EMBL" id="UGQT01000001">
    <property type="protein sequence ID" value="STZ62355.1"/>
    <property type="molecule type" value="Genomic_DNA"/>
</dbReference>
<evidence type="ECO:0000313" key="3">
    <source>
        <dbReference type="Proteomes" id="UP000254978"/>
    </source>
</evidence>
<protein>
    <submittedName>
        <fullName evidence="2">Uncharacterized protein</fullName>
    </submittedName>
</protein>
<sequence length="66" mass="7221">MAKTNALDAITRIVAADFYARRQLEETETEGNPAPPVEPAAEQPDTPRSDGTVEGRKSFHRTAKLP</sequence>
<reference evidence="2 3" key="1">
    <citation type="submission" date="2018-06" db="EMBL/GenBank/DDBJ databases">
        <authorList>
            <consortium name="Pathogen Informatics"/>
            <person name="Doyle S."/>
        </authorList>
    </citation>
    <scope>NUCLEOTIDE SEQUENCE [LARGE SCALE GENOMIC DNA]</scope>
    <source>
        <strain evidence="2 3">NCTC10821</strain>
    </source>
</reference>
<accession>A0A378TRG4</accession>
<dbReference type="Proteomes" id="UP000254978">
    <property type="component" value="Unassembled WGS sequence"/>
</dbReference>
<name>A0A378TRG4_9MYCO</name>
<feature type="compositionally biased region" description="Basic and acidic residues" evidence="1">
    <location>
        <begin position="45"/>
        <end position="57"/>
    </location>
</feature>
<keyword evidence="3" id="KW-1185">Reference proteome</keyword>
<gene>
    <name evidence="2" type="ORF">NCTC10821_05924</name>
</gene>
<proteinExistence type="predicted"/>
<organism evidence="2 3">
    <name type="scientific">Mycolicibacterium tokaiense</name>
    <dbReference type="NCBI Taxonomy" id="39695"/>
    <lineage>
        <taxon>Bacteria</taxon>
        <taxon>Bacillati</taxon>
        <taxon>Actinomycetota</taxon>
        <taxon>Actinomycetes</taxon>
        <taxon>Mycobacteriales</taxon>
        <taxon>Mycobacteriaceae</taxon>
        <taxon>Mycolicibacterium</taxon>
    </lineage>
</organism>